<sequence>MDRKIQDFLHDHHHIRLGWIKAHIGHPGNEMADHLAKTATDDPTVQEVAIPLPKCYIKSRIKDWAMGTWQTHWNTCQGGRSTYKILPNVSLSPQGWPREIVQFVTEHGPFPSYLHRIERQSTDNCACGAVGNPLHYATECPLTESYQMTTPSPEHLTAWYKSVTANQGSINKVVALIRFTTDNEHLFKLQ</sequence>
<dbReference type="InterPro" id="IPR002156">
    <property type="entry name" value="RNaseH_domain"/>
</dbReference>
<gene>
    <name evidence="2" type="ORF">AVEN_106201_1</name>
</gene>
<organism evidence="2 3">
    <name type="scientific">Araneus ventricosus</name>
    <name type="common">Orbweaver spider</name>
    <name type="synonym">Epeira ventricosa</name>
    <dbReference type="NCBI Taxonomy" id="182803"/>
    <lineage>
        <taxon>Eukaryota</taxon>
        <taxon>Metazoa</taxon>
        <taxon>Ecdysozoa</taxon>
        <taxon>Arthropoda</taxon>
        <taxon>Chelicerata</taxon>
        <taxon>Arachnida</taxon>
        <taxon>Araneae</taxon>
        <taxon>Araneomorphae</taxon>
        <taxon>Entelegynae</taxon>
        <taxon>Araneoidea</taxon>
        <taxon>Araneidae</taxon>
        <taxon>Araneus</taxon>
    </lineage>
</organism>
<dbReference type="PROSITE" id="PS50879">
    <property type="entry name" value="RNASE_H_1"/>
    <property type="match status" value="1"/>
</dbReference>
<dbReference type="Proteomes" id="UP000499080">
    <property type="component" value="Unassembled WGS sequence"/>
</dbReference>
<dbReference type="OrthoDB" id="6515318at2759"/>
<dbReference type="Gene3D" id="3.30.420.10">
    <property type="entry name" value="Ribonuclease H-like superfamily/Ribonuclease H"/>
    <property type="match status" value="1"/>
</dbReference>
<evidence type="ECO:0000313" key="3">
    <source>
        <dbReference type="Proteomes" id="UP000499080"/>
    </source>
</evidence>
<reference evidence="2 3" key="1">
    <citation type="journal article" date="2019" name="Sci. Rep.">
        <title>Orb-weaving spider Araneus ventricosus genome elucidates the spidroin gene catalogue.</title>
        <authorList>
            <person name="Kono N."/>
            <person name="Nakamura H."/>
            <person name="Ohtoshi R."/>
            <person name="Moran D.A.P."/>
            <person name="Shinohara A."/>
            <person name="Yoshida Y."/>
            <person name="Fujiwara M."/>
            <person name="Mori M."/>
            <person name="Tomita M."/>
            <person name="Arakawa K."/>
        </authorList>
    </citation>
    <scope>NUCLEOTIDE SEQUENCE [LARGE SCALE GENOMIC DNA]</scope>
</reference>
<dbReference type="GO" id="GO:0004523">
    <property type="term" value="F:RNA-DNA hybrid ribonuclease activity"/>
    <property type="evidence" value="ECO:0007669"/>
    <property type="project" value="InterPro"/>
</dbReference>
<comment type="caution">
    <text evidence="2">The sequence shown here is derived from an EMBL/GenBank/DDBJ whole genome shotgun (WGS) entry which is preliminary data.</text>
</comment>
<dbReference type="InterPro" id="IPR012337">
    <property type="entry name" value="RNaseH-like_sf"/>
</dbReference>
<evidence type="ECO:0000313" key="2">
    <source>
        <dbReference type="EMBL" id="GBN66672.1"/>
    </source>
</evidence>
<protein>
    <recommendedName>
        <fullName evidence="1">RNase H type-1 domain-containing protein</fullName>
    </recommendedName>
</protein>
<dbReference type="SUPFAM" id="SSF53098">
    <property type="entry name" value="Ribonuclease H-like"/>
    <property type="match status" value="1"/>
</dbReference>
<accession>A0A4Y2QTF4</accession>
<dbReference type="GO" id="GO:0003676">
    <property type="term" value="F:nucleic acid binding"/>
    <property type="evidence" value="ECO:0007669"/>
    <property type="project" value="InterPro"/>
</dbReference>
<dbReference type="AlphaFoldDB" id="A0A4Y2QTF4"/>
<name>A0A4Y2QTF4_ARAVE</name>
<evidence type="ECO:0000259" key="1">
    <source>
        <dbReference type="PROSITE" id="PS50879"/>
    </source>
</evidence>
<dbReference type="Pfam" id="PF00075">
    <property type="entry name" value="RNase_H"/>
    <property type="match status" value="1"/>
</dbReference>
<dbReference type="EMBL" id="BGPR01140512">
    <property type="protein sequence ID" value="GBN66672.1"/>
    <property type="molecule type" value="Genomic_DNA"/>
</dbReference>
<dbReference type="InterPro" id="IPR036397">
    <property type="entry name" value="RNaseH_sf"/>
</dbReference>
<proteinExistence type="predicted"/>
<feature type="domain" description="RNase H type-1" evidence="1">
    <location>
        <begin position="1"/>
        <end position="41"/>
    </location>
</feature>
<keyword evidence="3" id="KW-1185">Reference proteome</keyword>